<keyword evidence="5 9" id="KW-0812">Transmembrane</keyword>
<evidence type="ECO:0000259" key="10">
    <source>
        <dbReference type="Pfam" id="PF04290"/>
    </source>
</evidence>
<dbReference type="GO" id="GO:0015740">
    <property type="term" value="P:C4-dicarboxylate transport"/>
    <property type="evidence" value="ECO:0007669"/>
    <property type="project" value="TreeGrafter"/>
</dbReference>
<evidence type="ECO:0000256" key="4">
    <source>
        <dbReference type="ARBA" id="ARBA00022519"/>
    </source>
</evidence>
<dbReference type="GO" id="GO:0005886">
    <property type="term" value="C:plasma membrane"/>
    <property type="evidence" value="ECO:0007669"/>
    <property type="project" value="UniProtKB-SubCell"/>
</dbReference>
<gene>
    <name evidence="11" type="ORF">FHR96_000482</name>
</gene>
<evidence type="ECO:0000256" key="8">
    <source>
        <dbReference type="ARBA" id="ARBA00038436"/>
    </source>
</evidence>
<feature type="transmembrane region" description="Helical" evidence="9">
    <location>
        <begin position="12"/>
        <end position="32"/>
    </location>
</feature>
<comment type="subcellular location">
    <subcellularLocation>
        <location evidence="1 9">Cell inner membrane</location>
        <topology evidence="1 9">Multi-pass membrane protein</topology>
    </subcellularLocation>
</comment>
<keyword evidence="4 9" id="KW-0997">Cell inner membrane</keyword>
<evidence type="ECO:0000313" key="12">
    <source>
        <dbReference type="Proteomes" id="UP000525987"/>
    </source>
</evidence>
<feature type="transmembrane region" description="Helical" evidence="9">
    <location>
        <begin position="131"/>
        <end position="153"/>
    </location>
</feature>
<comment type="subunit">
    <text evidence="9">The complex comprises the extracytoplasmic solute receptor protein and the two transmembrane proteins.</text>
</comment>
<keyword evidence="12" id="KW-1185">Reference proteome</keyword>
<evidence type="ECO:0000313" key="11">
    <source>
        <dbReference type="EMBL" id="MBB3139636.1"/>
    </source>
</evidence>
<dbReference type="EMBL" id="JACHXM010000001">
    <property type="protein sequence ID" value="MBB3139636.1"/>
    <property type="molecule type" value="Genomic_DNA"/>
</dbReference>
<dbReference type="GO" id="GO:0022857">
    <property type="term" value="F:transmembrane transporter activity"/>
    <property type="evidence" value="ECO:0007669"/>
    <property type="project" value="UniProtKB-UniRule"/>
</dbReference>
<feature type="transmembrane region" description="Helical" evidence="9">
    <location>
        <begin position="52"/>
        <end position="69"/>
    </location>
</feature>
<evidence type="ECO:0000256" key="7">
    <source>
        <dbReference type="ARBA" id="ARBA00023136"/>
    </source>
</evidence>
<dbReference type="Pfam" id="PF04290">
    <property type="entry name" value="DctQ"/>
    <property type="match status" value="1"/>
</dbReference>
<keyword evidence="3" id="KW-1003">Cell membrane</keyword>
<keyword evidence="2 9" id="KW-0813">Transport</keyword>
<evidence type="ECO:0000256" key="6">
    <source>
        <dbReference type="ARBA" id="ARBA00022989"/>
    </source>
</evidence>
<proteinExistence type="inferred from homology"/>
<feature type="domain" description="Tripartite ATP-independent periplasmic transporters DctQ component" evidence="10">
    <location>
        <begin position="26"/>
        <end position="155"/>
    </location>
</feature>
<feature type="transmembrane region" description="Helical" evidence="9">
    <location>
        <begin position="90"/>
        <end position="111"/>
    </location>
</feature>
<evidence type="ECO:0000256" key="9">
    <source>
        <dbReference type="RuleBase" id="RU369079"/>
    </source>
</evidence>
<dbReference type="RefSeq" id="WP_183386032.1">
    <property type="nucleotide sequence ID" value="NZ_JACHXM010000001.1"/>
</dbReference>
<comment type="function">
    <text evidence="9">Part of the tripartite ATP-independent periplasmic (TRAP) transport system.</text>
</comment>
<comment type="caution">
    <text evidence="11">The sequence shown here is derived from an EMBL/GenBank/DDBJ whole genome shotgun (WGS) entry which is preliminary data.</text>
</comment>
<dbReference type="InterPro" id="IPR007387">
    <property type="entry name" value="TRAP_DctQ"/>
</dbReference>
<evidence type="ECO:0000256" key="1">
    <source>
        <dbReference type="ARBA" id="ARBA00004429"/>
    </source>
</evidence>
<evidence type="ECO:0000256" key="2">
    <source>
        <dbReference type="ARBA" id="ARBA00022448"/>
    </source>
</evidence>
<dbReference type="PANTHER" id="PTHR35011:SF10">
    <property type="entry name" value="TRAP TRANSPORTER SMALL PERMEASE PROTEIN"/>
    <property type="match status" value="1"/>
</dbReference>
<comment type="similarity">
    <text evidence="8 9">Belongs to the TRAP transporter small permease family.</text>
</comment>
<keyword evidence="7 9" id="KW-0472">Membrane</keyword>
<reference evidence="11 12" key="1">
    <citation type="submission" date="2020-08" db="EMBL/GenBank/DDBJ databases">
        <title>Genomic Encyclopedia of Type Strains, Phase III (KMG-III): the genomes of soil and plant-associated and newly described type strains.</title>
        <authorList>
            <person name="Whitman W."/>
        </authorList>
    </citation>
    <scope>NUCLEOTIDE SEQUENCE [LARGE SCALE GENOMIC DNA]</scope>
    <source>
        <strain evidence="11 12">CECT 5995</strain>
    </source>
</reference>
<dbReference type="Proteomes" id="UP000525987">
    <property type="component" value="Unassembled WGS sequence"/>
</dbReference>
<organism evidence="11 12">
    <name type="scientific">Halomonas organivorans</name>
    <dbReference type="NCBI Taxonomy" id="257772"/>
    <lineage>
        <taxon>Bacteria</taxon>
        <taxon>Pseudomonadati</taxon>
        <taxon>Pseudomonadota</taxon>
        <taxon>Gammaproteobacteria</taxon>
        <taxon>Oceanospirillales</taxon>
        <taxon>Halomonadaceae</taxon>
        <taxon>Halomonas</taxon>
    </lineage>
</organism>
<protein>
    <recommendedName>
        <fullName evidence="9">TRAP transporter small permease protein</fullName>
    </recommendedName>
</protein>
<accession>A0A7W5BV54</accession>
<evidence type="ECO:0000256" key="5">
    <source>
        <dbReference type="ARBA" id="ARBA00022692"/>
    </source>
</evidence>
<dbReference type="InterPro" id="IPR055348">
    <property type="entry name" value="DctQ"/>
</dbReference>
<evidence type="ECO:0000256" key="3">
    <source>
        <dbReference type="ARBA" id="ARBA00022475"/>
    </source>
</evidence>
<dbReference type="PANTHER" id="PTHR35011">
    <property type="entry name" value="2,3-DIKETO-L-GULONATE TRAP TRANSPORTER SMALL PERMEASE PROTEIN YIAM"/>
    <property type="match status" value="1"/>
</dbReference>
<name>A0A7W5BV54_9GAMM</name>
<dbReference type="AlphaFoldDB" id="A0A7W5BV54"/>
<sequence length="172" mass="18715">MAALYRLTDRIAVGLALLGTLGMLLMVIHITLDVVLRWTLSVSVPATVELVTRYYLIAMALLPLGWVERRRGMIAVEALEGLMRPWLLRLSDLLVVVLSVAVYVVLAVATWGKAMEQFDIGSYVMSLNVAIPVWPTYFVLPLAFGLAALVCAVRLPALLGGEAPEPAGQGER</sequence>
<keyword evidence="6 9" id="KW-1133">Transmembrane helix</keyword>